<dbReference type="OrthoDB" id="443218at2759"/>
<dbReference type="Proteomes" id="UP000591131">
    <property type="component" value="Unassembled WGS sequence"/>
</dbReference>
<organism evidence="2 3">
    <name type="scientific">Perkinsus chesapeaki</name>
    <name type="common">Clam parasite</name>
    <name type="synonym">Perkinsus andrewsi</name>
    <dbReference type="NCBI Taxonomy" id="330153"/>
    <lineage>
        <taxon>Eukaryota</taxon>
        <taxon>Sar</taxon>
        <taxon>Alveolata</taxon>
        <taxon>Perkinsozoa</taxon>
        <taxon>Perkinsea</taxon>
        <taxon>Perkinsida</taxon>
        <taxon>Perkinsidae</taxon>
        <taxon>Perkinsus</taxon>
    </lineage>
</organism>
<feature type="compositionally biased region" description="Acidic residues" evidence="1">
    <location>
        <begin position="98"/>
        <end position="108"/>
    </location>
</feature>
<evidence type="ECO:0000256" key="1">
    <source>
        <dbReference type="SAM" id="MobiDB-lite"/>
    </source>
</evidence>
<dbReference type="EMBL" id="JAAPAO010001728">
    <property type="protein sequence ID" value="KAF4648956.1"/>
    <property type="molecule type" value="Genomic_DNA"/>
</dbReference>
<feature type="region of interest" description="Disordered" evidence="1">
    <location>
        <begin position="206"/>
        <end position="230"/>
    </location>
</feature>
<feature type="compositionally biased region" description="Low complexity" evidence="1">
    <location>
        <begin position="160"/>
        <end position="173"/>
    </location>
</feature>
<name>A0A7J6KR25_PERCH</name>
<sequence length="336" mass="36262">MSSSPKVAAAASQDDEITAISYETEDIVPTRYTDRWDLLIDTVPFYAYTAKGKREQAIRLRQYYEKRMAEKRAANETNDDEYRQMQKQVALLRAQAGVDDDSSSDDQSSDGSSDTDNPQIPPAADLASRIGHRDDYKLQVDAAENAFFNTQLPTFPDELSASSGAAGPSASPPDMLSFDSPDVWGSATAAGVASSAAAMAAFGGQQGDGTGQAGTVQQQQQPQAVYGEGNENPFAAFNALVPPEEDKGLPQGYIPPTLAPQQQQQEYYQRQQQQAAWGMVGGYVAGQMPYQPQPPMSGQQQPQPPVSGQQQPQPPMSGQQQPQPPMSGQQQPQPPM</sequence>
<protein>
    <submittedName>
        <fullName evidence="2">Uncharacterized protein</fullName>
    </submittedName>
</protein>
<feature type="region of interest" description="Disordered" evidence="1">
    <location>
        <begin position="158"/>
        <end position="178"/>
    </location>
</feature>
<reference evidence="2 3" key="1">
    <citation type="submission" date="2020-04" db="EMBL/GenBank/DDBJ databases">
        <title>Perkinsus chesapeaki whole genome sequence.</title>
        <authorList>
            <person name="Bogema D.R."/>
        </authorList>
    </citation>
    <scope>NUCLEOTIDE SEQUENCE [LARGE SCALE GENOMIC DNA]</scope>
    <source>
        <strain evidence="2">ATCC PRA-425</strain>
    </source>
</reference>
<feature type="region of interest" description="Disordered" evidence="1">
    <location>
        <begin position="93"/>
        <end position="130"/>
    </location>
</feature>
<evidence type="ECO:0000313" key="2">
    <source>
        <dbReference type="EMBL" id="KAF4648956.1"/>
    </source>
</evidence>
<feature type="region of interest" description="Disordered" evidence="1">
    <location>
        <begin position="242"/>
        <end position="270"/>
    </location>
</feature>
<comment type="caution">
    <text evidence="2">The sequence shown here is derived from an EMBL/GenBank/DDBJ whole genome shotgun (WGS) entry which is preliminary data.</text>
</comment>
<proteinExistence type="predicted"/>
<feature type="compositionally biased region" description="Low complexity" evidence="1">
    <location>
        <begin position="213"/>
        <end position="229"/>
    </location>
</feature>
<accession>A0A7J6KR25</accession>
<feature type="compositionally biased region" description="Low complexity" evidence="1">
    <location>
        <begin position="261"/>
        <end position="270"/>
    </location>
</feature>
<dbReference type="AlphaFoldDB" id="A0A7J6KR25"/>
<feature type="compositionally biased region" description="Low complexity" evidence="1">
    <location>
        <begin position="286"/>
        <end position="336"/>
    </location>
</feature>
<feature type="region of interest" description="Disordered" evidence="1">
    <location>
        <begin position="284"/>
        <end position="336"/>
    </location>
</feature>
<feature type="non-terminal residue" evidence="2">
    <location>
        <position position="1"/>
    </location>
</feature>
<keyword evidence="3" id="KW-1185">Reference proteome</keyword>
<gene>
    <name evidence="2" type="ORF">FOL47_002607</name>
</gene>
<evidence type="ECO:0000313" key="3">
    <source>
        <dbReference type="Proteomes" id="UP000591131"/>
    </source>
</evidence>